<gene>
    <name evidence="1" type="ORF">MILVUS5_LOCUS29176</name>
</gene>
<protein>
    <submittedName>
        <fullName evidence="1">Uncharacterized protein</fullName>
    </submittedName>
</protein>
<dbReference type="Proteomes" id="UP001177021">
    <property type="component" value="Unassembled WGS sequence"/>
</dbReference>
<accession>A0ACB0L412</accession>
<evidence type="ECO:0000313" key="1">
    <source>
        <dbReference type="EMBL" id="CAJ2663831.1"/>
    </source>
</evidence>
<keyword evidence="2" id="KW-1185">Reference proteome</keyword>
<proteinExistence type="predicted"/>
<reference evidence="1" key="1">
    <citation type="submission" date="2023-10" db="EMBL/GenBank/DDBJ databases">
        <authorList>
            <person name="Rodriguez Cubillos JULIANA M."/>
            <person name="De Vega J."/>
        </authorList>
    </citation>
    <scope>NUCLEOTIDE SEQUENCE</scope>
</reference>
<comment type="caution">
    <text evidence="1">The sequence shown here is derived from an EMBL/GenBank/DDBJ whole genome shotgun (WGS) entry which is preliminary data.</text>
</comment>
<dbReference type="EMBL" id="CASHSV030000409">
    <property type="protein sequence ID" value="CAJ2663831.1"/>
    <property type="molecule type" value="Genomic_DNA"/>
</dbReference>
<organism evidence="1 2">
    <name type="scientific">Trifolium pratense</name>
    <name type="common">Red clover</name>
    <dbReference type="NCBI Taxonomy" id="57577"/>
    <lineage>
        <taxon>Eukaryota</taxon>
        <taxon>Viridiplantae</taxon>
        <taxon>Streptophyta</taxon>
        <taxon>Embryophyta</taxon>
        <taxon>Tracheophyta</taxon>
        <taxon>Spermatophyta</taxon>
        <taxon>Magnoliopsida</taxon>
        <taxon>eudicotyledons</taxon>
        <taxon>Gunneridae</taxon>
        <taxon>Pentapetalae</taxon>
        <taxon>rosids</taxon>
        <taxon>fabids</taxon>
        <taxon>Fabales</taxon>
        <taxon>Fabaceae</taxon>
        <taxon>Papilionoideae</taxon>
        <taxon>50 kb inversion clade</taxon>
        <taxon>NPAAA clade</taxon>
        <taxon>Hologalegina</taxon>
        <taxon>IRL clade</taxon>
        <taxon>Trifolieae</taxon>
        <taxon>Trifolium</taxon>
    </lineage>
</organism>
<sequence>MQDRISNLPDGVLSHILSFLPTKTTVQTSILSNRWHHIWKHQSVLYFNEFIDDYHCYRHDQSDEQFKSFVVMVNSVLNLLHNPRAIRKMTLLCFCTLFEDKFCEYSVNNMIQSVIRPYLEELHLTLDKDDCRGPDFKLPQTLFTSPNLVSLSLVGEISLQKLSSTTVSFPSLKNMLISIGSVEVYSMNALLSGCPIIETLDLSFCPISLDKVCIPPSLKRLIVNNKSYHGACLELNVPDLEYLNISKITFREVFSTYNLHNVVEAHLDVFPPRCIFVTHFYTQLHNLLGAISGTKQLVLSPSTTKWLLGEPCDLLFQEFHYLVCLELNLPQFNYNSLINWVHKCPMLQVLIIQNVDKRKLSLLEYTIC</sequence>
<evidence type="ECO:0000313" key="2">
    <source>
        <dbReference type="Proteomes" id="UP001177021"/>
    </source>
</evidence>
<name>A0ACB0L412_TRIPR</name>